<evidence type="ECO:0000313" key="3">
    <source>
        <dbReference type="EMBL" id="MDA0183260.1"/>
    </source>
</evidence>
<comment type="caution">
    <text evidence="3">The sequence shown here is derived from an EMBL/GenBank/DDBJ whole genome shotgun (WGS) entry which is preliminary data.</text>
</comment>
<protein>
    <recommendedName>
        <fullName evidence="5">Secreted protein</fullName>
    </recommendedName>
</protein>
<evidence type="ECO:0000256" key="1">
    <source>
        <dbReference type="SAM" id="MobiDB-lite"/>
    </source>
</evidence>
<dbReference type="AlphaFoldDB" id="A0A9X3SD45"/>
<accession>A0A9X3SD45</accession>
<evidence type="ECO:0008006" key="5">
    <source>
        <dbReference type="Google" id="ProtNLM"/>
    </source>
</evidence>
<evidence type="ECO:0000256" key="2">
    <source>
        <dbReference type="SAM" id="SignalP"/>
    </source>
</evidence>
<feature type="chain" id="PRO_5040719184" description="Secreted protein" evidence="2">
    <location>
        <begin position="21"/>
        <end position="75"/>
    </location>
</feature>
<sequence length="75" mass="7256">MRRIAFGGCLCLLIVALVGAALGSTQLTAMTGGASALVAAASALIFGRRVGQGPSSAAPSIGAAAEQSPEREAAN</sequence>
<proteinExistence type="predicted"/>
<name>A0A9X3SD45_9ACTN</name>
<feature type="signal peptide" evidence="2">
    <location>
        <begin position="1"/>
        <end position="20"/>
    </location>
</feature>
<reference evidence="3" key="1">
    <citation type="submission" date="2022-10" db="EMBL/GenBank/DDBJ databases">
        <title>The WGS of Solirubrobacter phytolaccae KCTC 29190.</title>
        <authorList>
            <person name="Jiang Z."/>
        </authorList>
    </citation>
    <scope>NUCLEOTIDE SEQUENCE</scope>
    <source>
        <strain evidence="3">KCTC 29190</strain>
    </source>
</reference>
<evidence type="ECO:0000313" key="4">
    <source>
        <dbReference type="Proteomes" id="UP001147653"/>
    </source>
</evidence>
<dbReference type="Proteomes" id="UP001147653">
    <property type="component" value="Unassembled WGS sequence"/>
</dbReference>
<feature type="region of interest" description="Disordered" evidence="1">
    <location>
        <begin position="51"/>
        <end position="75"/>
    </location>
</feature>
<gene>
    <name evidence="3" type="ORF">OJ997_23315</name>
</gene>
<keyword evidence="4" id="KW-1185">Reference proteome</keyword>
<keyword evidence="2" id="KW-0732">Signal</keyword>
<feature type="compositionally biased region" description="Low complexity" evidence="1">
    <location>
        <begin position="53"/>
        <end position="65"/>
    </location>
</feature>
<dbReference type="RefSeq" id="WP_270027653.1">
    <property type="nucleotide sequence ID" value="NZ_JAPDDP010000050.1"/>
</dbReference>
<organism evidence="3 4">
    <name type="scientific">Solirubrobacter phytolaccae</name>
    <dbReference type="NCBI Taxonomy" id="1404360"/>
    <lineage>
        <taxon>Bacteria</taxon>
        <taxon>Bacillati</taxon>
        <taxon>Actinomycetota</taxon>
        <taxon>Thermoleophilia</taxon>
        <taxon>Solirubrobacterales</taxon>
        <taxon>Solirubrobacteraceae</taxon>
        <taxon>Solirubrobacter</taxon>
    </lineage>
</organism>
<dbReference type="EMBL" id="JAPDDP010000050">
    <property type="protein sequence ID" value="MDA0183260.1"/>
    <property type="molecule type" value="Genomic_DNA"/>
</dbReference>